<accession>A0A151ZEX7</accession>
<keyword evidence="2" id="KW-0732">Signal</keyword>
<feature type="chain" id="PRO_5007593297" evidence="2">
    <location>
        <begin position="17"/>
        <end position="216"/>
    </location>
</feature>
<feature type="compositionally biased region" description="Low complexity" evidence="1">
    <location>
        <begin position="164"/>
        <end position="174"/>
    </location>
</feature>
<name>A0A151ZEX7_TIELA</name>
<protein>
    <submittedName>
        <fullName evidence="3">Uncharacterized protein</fullName>
    </submittedName>
</protein>
<proteinExistence type="predicted"/>
<keyword evidence="4" id="KW-1185">Reference proteome</keyword>
<comment type="caution">
    <text evidence="3">The sequence shown here is derived from an EMBL/GenBank/DDBJ whole genome shotgun (WGS) entry which is preliminary data.</text>
</comment>
<dbReference type="Proteomes" id="UP000076078">
    <property type="component" value="Unassembled WGS sequence"/>
</dbReference>
<gene>
    <name evidence="3" type="ORF">DLAC_06453</name>
</gene>
<evidence type="ECO:0000313" key="3">
    <source>
        <dbReference type="EMBL" id="KYQ92469.1"/>
    </source>
</evidence>
<evidence type="ECO:0000313" key="4">
    <source>
        <dbReference type="Proteomes" id="UP000076078"/>
    </source>
</evidence>
<dbReference type="InParanoid" id="A0A151ZEX7"/>
<sequence length="216" mass="23063">MKVLFVIALLVFAVYANQQSDICTCNYSNQETRLFHAKSEKDCLNLCENEINKIHIEKCNFNENDKCLCSDNCMSVVIAKSTEDIKIQMARFTATIDSTATSATGGDTGNSGNTGNNCYTGVAVVDENGKKVKFTATLDSTAGSSSGCNSGTASGNSGTGNGSSGRTNGSTGKTTHNHWDHGEVKEEAVQGGHQAKPIYAAEEFCRCSMKLLSHKF</sequence>
<feature type="region of interest" description="Disordered" evidence="1">
    <location>
        <begin position="141"/>
        <end position="178"/>
    </location>
</feature>
<dbReference type="AlphaFoldDB" id="A0A151ZEX7"/>
<dbReference type="EMBL" id="LODT01000029">
    <property type="protein sequence ID" value="KYQ92469.1"/>
    <property type="molecule type" value="Genomic_DNA"/>
</dbReference>
<feature type="signal peptide" evidence="2">
    <location>
        <begin position="1"/>
        <end position="16"/>
    </location>
</feature>
<feature type="compositionally biased region" description="Low complexity" evidence="1">
    <location>
        <begin position="141"/>
        <end position="156"/>
    </location>
</feature>
<evidence type="ECO:0000256" key="1">
    <source>
        <dbReference type="SAM" id="MobiDB-lite"/>
    </source>
</evidence>
<evidence type="ECO:0000256" key="2">
    <source>
        <dbReference type="SAM" id="SignalP"/>
    </source>
</evidence>
<reference evidence="3 4" key="1">
    <citation type="submission" date="2015-12" db="EMBL/GenBank/DDBJ databases">
        <title>Dictyostelia acquired genes for synthesis and detection of signals that induce cell-type specialization by lateral gene transfer from prokaryotes.</title>
        <authorList>
            <person name="Gloeckner G."/>
            <person name="Schaap P."/>
        </authorList>
    </citation>
    <scope>NUCLEOTIDE SEQUENCE [LARGE SCALE GENOMIC DNA]</scope>
    <source>
        <strain evidence="3 4">TK</strain>
    </source>
</reference>
<organism evidence="3 4">
    <name type="scientific">Tieghemostelium lacteum</name>
    <name type="common">Slime mold</name>
    <name type="synonym">Dictyostelium lacteum</name>
    <dbReference type="NCBI Taxonomy" id="361077"/>
    <lineage>
        <taxon>Eukaryota</taxon>
        <taxon>Amoebozoa</taxon>
        <taxon>Evosea</taxon>
        <taxon>Eumycetozoa</taxon>
        <taxon>Dictyostelia</taxon>
        <taxon>Dictyosteliales</taxon>
        <taxon>Raperosteliaceae</taxon>
        <taxon>Tieghemostelium</taxon>
    </lineage>
</organism>